<dbReference type="InterPro" id="IPR007889">
    <property type="entry name" value="HTH_Psq"/>
</dbReference>
<proteinExistence type="predicted"/>
<evidence type="ECO:0000313" key="3">
    <source>
        <dbReference type="EMBL" id="KAK3751272.1"/>
    </source>
</evidence>
<dbReference type="AlphaFoldDB" id="A0AAE1D181"/>
<protein>
    <recommendedName>
        <fullName evidence="2">HTH psq-type domain-containing protein</fullName>
    </recommendedName>
</protein>
<comment type="subcellular location">
    <subcellularLocation>
        <location evidence="1">Nucleus</location>
    </subcellularLocation>
</comment>
<dbReference type="GO" id="GO:0005634">
    <property type="term" value="C:nucleus"/>
    <property type="evidence" value="ECO:0007669"/>
    <property type="project" value="UniProtKB-SubCell"/>
</dbReference>
<reference evidence="3" key="1">
    <citation type="journal article" date="2023" name="G3 (Bethesda)">
        <title>A reference genome for the long-term kleptoplast-retaining sea slug Elysia crispata morphotype clarki.</title>
        <authorList>
            <person name="Eastman K.E."/>
            <person name="Pendleton A.L."/>
            <person name="Shaikh M.A."/>
            <person name="Suttiyut T."/>
            <person name="Ogas R."/>
            <person name="Tomko P."/>
            <person name="Gavelis G."/>
            <person name="Widhalm J.R."/>
            <person name="Wisecaver J.H."/>
        </authorList>
    </citation>
    <scope>NUCLEOTIDE SEQUENCE</scope>
    <source>
        <strain evidence="3">ECLA1</strain>
    </source>
</reference>
<accession>A0AAE1D181</accession>
<keyword evidence="4" id="KW-1185">Reference proteome</keyword>
<feature type="domain" description="HTH psq-type" evidence="2">
    <location>
        <begin position="1"/>
        <end position="56"/>
    </location>
</feature>
<dbReference type="InterPro" id="IPR050863">
    <property type="entry name" value="CenT-Element_Derived"/>
</dbReference>
<keyword evidence="1" id="KW-0539">Nucleus</keyword>
<dbReference type="GO" id="GO:0003677">
    <property type="term" value="F:DNA binding"/>
    <property type="evidence" value="ECO:0007669"/>
    <property type="project" value="UniProtKB-UniRule"/>
</dbReference>
<comment type="caution">
    <text evidence="3">The sequence shown here is derived from an EMBL/GenBank/DDBJ whole genome shotgun (WGS) entry which is preliminary data.</text>
</comment>
<dbReference type="PROSITE" id="PS50960">
    <property type="entry name" value="HTH_PSQ"/>
    <property type="match status" value="1"/>
</dbReference>
<dbReference type="InterPro" id="IPR009057">
    <property type="entry name" value="Homeodomain-like_sf"/>
</dbReference>
<evidence type="ECO:0000313" key="4">
    <source>
        <dbReference type="Proteomes" id="UP001283361"/>
    </source>
</evidence>
<dbReference type="Pfam" id="PF05225">
    <property type="entry name" value="HTH_psq"/>
    <property type="match status" value="1"/>
</dbReference>
<dbReference type="Gene3D" id="1.10.10.60">
    <property type="entry name" value="Homeodomain-like"/>
    <property type="match status" value="1"/>
</dbReference>
<keyword evidence="1" id="KW-0238">DNA-binding</keyword>
<dbReference type="PANTHER" id="PTHR19303">
    <property type="entry name" value="TRANSPOSON"/>
    <property type="match status" value="1"/>
</dbReference>
<dbReference type="Proteomes" id="UP001283361">
    <property type="component" value="Unassembled WGS sequence"/>
</dbReference>
<sequence length="248" mass="27032">MGKTKQGGTKYNQYSREALEIAIEAVRGGMSCSSAARDFGVPRKTLGDHVSGKSTLTKKAGRACNIPPEIENTIVDKMIKAAKAGFPITKSQFLLKDGLPGKDYWYGLKKRRPDITIRVTSRTAPATASWMMTRPVIDRYFDDLGKLVAELKLEDKPECIWNCDETGLQFSPDSSRVVAEKGDRSVFSRCSPSKESVTTLVCINAAGRAMPPLCVVKGKTQRSLQSFATQDGPEGGTIWSLSSQCLDG</sequence>
<evidence type="ECO:0000259" key="2">
    <source>
        <dbReference type="PROSITE" id="PS50960"/>
    </source>
</evidence>
<dbReference type="EMBL" id="JAWDGP010005832">
    <property type="protein sequence ID" value="KAK3751272.1"/>
    <property type="molecule type" value="Genomic_DNA"/>
</dbReference>
<dbReference type="PANTHER" id="PTHR19303:SF74">
    <property type="entry name" value="POGO TRANSPOSABLE ELEMENT WITH KRAB DOMAIN"/>
    <property type="match status" value="1"/>
</dbReference>
<dbReference type="SUPFAM" id="SSF46689">
    <property type="entry name" value="Homeodomain-like"/>
    <property type="match status" value="1"/>
</dbReference>
<name>A0AAE1D181_9GAST</name>
<feature type="DNA-binding region" description="H-T-H motif" evidence="1">
    <location>
        <begin position="32"/>
        <end position="52"/>
    </location>
</feature>
<evidence type="ECO:0000256" key="1">
    <source>
        <dbReference type="PROSITE-ProRule" id="PRU00320"/>
    </source>
</evidence>
<organism evidence="3 4">
    <name type="scientific">Elysia crispata</name>
    <name type="common">lettuce slug</name>
    <dbReference type="NCBI Taxonomy" id="231223"/>
    <lineage>
        <taxon>Eukaryota</taxon>
        <taxon>Metazoa</taxon>
        <taxon>Spiralia</taxon>
        <taxon>Lophotrochozoa</taxon>
        <taxon>Mollusca</taxon>
        <taxon>Gastropoda</taxon>
        <taxon>Heterobranchia</taxon>
        <taxon>Euthyneura</taxon>
        <taxon>Panpulmonata</taxon>
        <taxon>Sacoglossa</taxon>
        <taxon>Placobranchoidea</taxon>
        <taxon>Plakobranchidae</taxon>
        <taxon>Elysia</taxon>
    </lineage>
</organism>
<gene>
    <name evidence="3" type="ORF">RRG08_006432</name>
</gene>